<gene>
    <name evidence="2" type="ORF">TBRA_LOCUS6345</name>
</gene>
<evidence type="ECO:0000313" key="2">
    <source>
        <dbReference type="EMBL" id="CAB0034447.1"/>
    </source>
</evidence>
<feature type="compositionally biased region" description="Polar residues" evidence="1">
    <location>
        <begin position="84"/>
        <end position="94"/>
    </location>
</feature>
<sequence length="792" mass="89605">LRRSKGKTPKTSKAPQSAPPSEPSTSMAAQCSTTDLENSESENPPLVDPRYSGLREETEPPTEGSTETDEELEPFVAGIQAEGQNLTPKSSPTHTPDIILTSAPTTDELATTEDANNTTEVVETGLSEDDLLKAAAEIDISQRIIERRAYEAEDIIDEKDLELTTVVERSCLSDGTAVDEETREYLDSIDPYDEVHNNDRTLSERVEKLIRETQTKNGTDMHHHKLSNDGRSHRRYKHPAHKQQPRIILRGLRISGTEKGNLASRHLLKYYGVDQGTSTAPILYTIGTPLLLENSHPKFDLFKTTDILQQFRIIQQLQEKIKVARQTTIPPNTLRNPLSVRLRKSAPLAIIGTLSKSLFGTATEDEINIIQTSLKSLFQEQSDLVKLNKEKTHLLMRSMDTVANVTQRHEELLVELDGILRSETTEIEHLQYEVRLLAHFSAIAKGMENRIRSLEQIEIILRELRSGRIPSQLLTQSIAQEIAIDIQQNNPDLEIPIPREHLRPEEILKISTADMIYIDGHTTAIIYIPLTERTQYKLYKLHPLEIPQFSPNHTPIGTAFIRPAHPYLLLSATHKQYIMYDNENLKKCLQGHSSYVCPIQSPVKEWHYLSHDGSWLYSTTEAETIELICPDKREESAKMTGIGILKIQPGCHARTRDHLLETEEVRRSQHNYVYDTDTHLNITHLFPQIKTSWHLITSMSTNSNPATKWKEEAVKIETLLKQIDAVDTQAREKRSTMSLVAGGILPLRLPRNNASSRTSTNDDPPTRAPGPIKGQPNDPIATTRSRRYRQPM</sequence>
<dbReference type="AlphaFoldDB" id="A0A6H5I909"/>
<feature type="region of interest" description="Disordered" evidence="1">
    <location>
        <begin position="216"/>
        <end position="242"/>
    </location>
</feature>
<keyword evidence="3" id="KW-1185">Reference proteome</keyword>
<evidence type="ECO:0000313" key="3">
    <source>
        <dbReference type="Proteomes" id="UP000479190"/>
    </source>
</evidence>
<feature type="compositionally biased region" description="Polar residues" evidence="1">
    <location>
        <begin position="23"/>
        <end position="36"/>
    </location>
</feature>
<feature type="compositionally biased region" description="Polar residues" evidence="1">
    <location>
        <begin position="102"/>
        <end position="117"/>
    </location>
</feature>
<feature type="non-terminal residue" evidence="2">
    <location>
        <position position="1"/>
    </location>
</feature>
<organism evidence="2 3">
    <name type="scientific">Trichogramma brassicae</name>
    <dbReference type="NCBI Taxonomy" id="86971"/>
    <lineage>
        <taxon>Eukaryota</taxon>
        <taxon>Metazoa</taxon>
        <taxon>Ecdysozoa</taxon>
        <taxon>Arthropoda</taxon>
        <taxon>Hexapoda</taxon>
        <taxon>Insecta</taxon>
        <taxon>Pterygota</taxon>
        <taxon>Neoptera</taxon>
        <taxon>Endopterygota</taxon>
        <taxon>Hymenoptera</taxon>
        <taxon>Apocrita</taxon>
        <taxon>Proctotrupomorpha</taxon>
        <taxon>Chalcidoidea</taxon>
        <taxon>Trichogrammatidae</taxon>
        <taxon>Trichogramma</taxon>
    </lineage>
</organism>
<proteinExistence type="predicted"/>
<feature type="compositionally biased region" description="Basic residues" evidence="1">
    <location>
        <begin position="232"/>
        <end position="242"/>
    </location>
</feature>
<feature type="compositionally biased region" description="Basic residues" evidence="1">
    <location>
        <begin position="1"/>
        <end position="10"/>
    </location>
</feature>
<feature type="compositionally biased region" description="Polar residues" evidence="1">
    <location>
        <begin position="752"/>
        <end position="763"/>
    </location>
</feature>
<name>A0A6H5I909_9HYME</name>
<protein>
    <submittedName>
        <fullName evidence="2">Uncharacterized protein</fullName>
    </submittedName>
</protein>
<reference evidence="2 3" key="1">
    <citation type="submission" date="2020-02" db="EMBL/GenBank/DDBJ databases">
        <authorList>
            <person name="Ferguson B K."/>
        </authorList>
    </citation>
    <scope>NUCLEOTIDE SEQUENCE [LARGE SCALE GENOMIC DNA]</scope>
</reference>
<feature type="region of interest" description="Disordered" evidence="1">
    <location>
        <begin position="748"/>
        <end position="792"/>
    </location>
</feature>
<dbReference type="Proteomes" id="UP000479190">
    <property type="component" value="Unassembled WGS sequence"/>
</dbReference>
<feature type="region of interest" description="Disordered" evidence="1">
    <location>
        <begin position="84"/>
        <end position="117"/>
    </location>
</feature>
<dbReference type="EMBL" id="CADCXV010000741">
    <property type="protein sequence ID" value="CAB0034447.1"/>
    <property type="molecule type" value="Genomic_DNA"/>
</dbReference>
<feature type="region of interest" description="Disordered" evidence="1">
    <location>
        <begin position="1"/>
        <end position="70"/>
    </location>
</feature>
<dbReference type="Pfam" id="PF12259">
    <property type="entry name" value="Baculo_F"/>
    <property type="match status" value="1"/>
</dbReference>
<accession>A0A6H5I909</accession>
<evidence type="ECO:0000256" key="1">
    <source>
        <dbReference type="SAM" id="MobiDB-lite"/>
    </source>
</evidence>
<dbReference type="InterPro" id="IPR022048">
    <property type="entry name" value="Envelope_fusion-like"/>
</dbReference>